<gene>
    <name evidence="2" type="ORF">H206_05646</name>
</gene>
<accession>A0A444J3I0</accession>
<comment type="caution">
    <text evidence="2">The sequence shown here is derived from an EMBL/GenBank/DDBJ whole genome shotgun (WGS) entry which is preliminary data.</text>
</comment>
<keyword evidence="1" id="KW-0812">Transmembrane</keyword>
<feature type="transmembrane region" description="Helical" evidence="1">
    <location>
        <begin position="6"/>
        <end position="28"/>
    </location>
</feature>
<dbReference type="AlphaFoldDB" id="A0A444J3I0"/>
<keyword evidence="1" id="KW-1133">Transmembrane helix</keyword>
<reference evidence="2 3" key="1">
    <citation type="submission" date="2017-01" db="EMBL/GenBank/DDBJ databases">
        <title>The cable genome- insights into the physiology and evolution of filamentous bacteria capable of sulfide oxidation via long distance electron transfer.</title>
        <authorList>
            <person name="Schreiber L."/>
            <person name="Bjerg J.T."/>
            <person name="Boggild A."/>
            <person name="Van De Vossenberg J."/>
            <person name="Meysman F."/>
            <person name="Nielsen L.P."/>
            <person name="Schramm A."/>
            <person name="Kjeldsen K.U."/>
        </authorList>
    </citation>
    <scope>NUCLEOTIDE SEQUENCE [LARGE SCALE GENOMIC DNA]</scope>
    <source>
        <strain evidence="2">MCF</strain>
    </source>
</reference>
<organism evidence="2 3">
    <name type="scientific">Candidatus Electrothrix aarhusensis</name>
    <dbReference type="NCBI Taxonomy" id="1859131"/>
    <lineage>
        <taxon>Bacteria</taxon>
        <taxon>Pseudomonadati</taxon>
        <taxon>Thermodesulfobacteriota</taxon>
        <taxon>Desulfobulbia</taxon>
        <taxon>Desulfobulbales</taxon>
        <taxon>Desulfobulbaceae</taxon>
        <taxon>Candidatus Electrothrix</taxon>
    </lineage>
</organism>
<protein>
    <submittedName>
        <fullName evidence="2">Uncharacterized protein</fullName>
    </submittedName>
</protein>
<evidence type="ECO:0000256" key="1">
    <source>
        <dbReference type="SAM" id="Phobius"/>
    </source>
</evidence>
<keyword evidence="1" id="KW-0472">Membrane</keyword>
<name>A0A444J3I0_9BACT</name>
<dbReference type="EMBL" id="MTKO01000027">
    <property type="protein sequence ID" value="RWX47758.1"/>
    <property type="molecule type" value="Genomic_DNA"/>
</dbReference>
<sequence length="40" mass="4615">MPSVYSINISPFLVLELTSFLFPFYRLLNARYSLALLSAF</sequence>
<evidence type="ECO:0000313" key="2">
    <source>
        <dbReference type="EMBL" id="RWX47758.1"/>
    </source>
</evidence>
<keyword evidence="3" id="KW-1185">Reference proteome</keyword>
<dbReference type="Proteomes" id="UP000287853">
    <property type="component" value="Unassembled WGS sequence"/>
</dbReference>
<proteinExistence type="predicted"/>
<evidence type="ECO:0000313" key="3">
    <source>
        <dbReference type="Proteomes" id="UP000287853"/>
    </source>
</evidence>